<feature type="binding site" evidence="8">
    <location>
        <position position="156"/>
    </location>
    <ligand>
        <name>substrate</name>
    </ligand>
</feature>
<evidence type="ECO:0000256" key="5">
    <source>
        <dbReference type="ARBA" id="ARBA00022741"/>
    </source>
</evidence>
<feature type="binding site" evidence="8">
    <location>
        <position position="16"/>
    </location>
    <ligand>
        <name>ATP</name>
        <dbReference type="ChEBI" id="CHEBI:30616"/>
    </ligand>
</feature>
<comment type="similarity">
    <text evidence="8">Belongs to the glutamate 5-kinase family.</text>
</comment>
<evidence type="ECO:0000256" key="7">
    <source>
        <dbReference type="ARBA" id="ARBA00022840"/>
    </source>
</evidence>
<dbReference type="CDD" id="cd04242">
    <property type="entry name" value="AAK_G5K_ProB"/>
    <property type="match status" value="1"/>
</dbReference>
<feature type="binding site" evidence="8">
    <location>
        <position position="144"/>
    </location>
    <ligand>
        <name>substrate</name>
    </ligand>
</feature>
<evidence type="ECO:0000313" key="11">
    <source>
        <dbReference type="Proteomes" id="UP000543642"/>
    </source>
</evidence>
<reference evidence="10 11" key="1">
    <citation type="submission" date="2020-08" db="EMBL/GenBank/DDBJ databases">
        <title>Genomic Encyclopedia of Type Strains, Phase IV (KMG-IV): sequencing the most valuable type-strain genomes for metagenomic binning, comparative biology and taxonomic classification.</title>
        <authorList>
            <person name="Goeker M."/>
        </authorList>
    </citation>
    <scope>NUCLEOTIDE SEQUENCE [LARGE SCALE GENOMIC DNA]</scope>
    <source>
        <strain evidence="10 11">DSM 106146</strain>
    </source>
</reference>
<evidence type="ECO:0000256" key="3">
    <source>
        <dbReference type="ARBA" id="ARBA00022650"/>
    </source>
</evidence>
<evidence type="ECO:0000256" key="2">
    <source>
        <dbReference type="ARBA" id="ARBA00022605"/>
    </source>
</evidence>
<dbReference type="UniPathway" id="UPA00098">
    <property type="reaction ID" value="UER00359"/>
</dbReference>
<dbReference type="EC" id="2.7.2.11" evidence="8"/>
<dbReference type="GO" id="GO:0004349">
    <property type="term" value="F:glutamate 5-kinase activity"/>
    <property type="evidence" value="ECO:0007669"/>
    <property type="project" value="UniProtKB-UniRule"/>
</dbReference>
<keyword evidence="1 8" id="KW-0963">Cytoplasm</keyword>
<feature type="binding site" evidence="8">
    <location>
        <position position="57"/>
    </location>
    <ligand>
        <name>substrate</name>
    </ligand>
</feature>
<dbReference type="SUPFAM" id="SSF53633">
    <property type="entry name" value="Carbamate kinase-like"/>
    <property type="match status" value="1"/>
</dbReference>
<evidence type="ECO:0000256" key="6">
    <source>
        <dbReference type="ARBA" id="ARBA00022777"/>
    </source>
</evidence>
<keyword evidence="5 8" id="KW-0547">Nucleotide-binding</keyword>
<dbReference type="InterPro" id="IPR041739">
    <property type="entry name" value="G5K_ProB"/>
</dbReference>
<evidence type="ECO:0000256" key="1">
    <source>
        <dbReference type="ARBA" id="ARBA00022490"/>
    </source>
</evidence>
<evidence type="ECO:0000256" key="8">
    <source>
        <dbReference type="HAMAP-Rule" id="MF_00456"/>
    </source>
</evidence>
<proteinExistence type="inferred from homology"/>
<dbReference type="PIRSF" id="PIRSF000729">
    <property type="entry name" value="GK"/>
    <property type="match status" value="1"/>
</dbReference>
<comment type="subcellular location">
    <subcellularLocation>
        <location evidence="8">Cytoplasm</location>
    </subcellularLocation>
</comment>
<dbReference type="PROSITE" id="PS00902">
    <property type="entry name" value="GLUTAMATE_5_KINASE"/>
    <property type="match status" value="1"/>
</dbReference>
<comment type="pathway">
    <text evidence="8">Amino-acid biosynthesis; L-proline biosynthesis; L-glutamate 5-semialdehyde from L-glutamate: step 1/2.</text>
</comment>
<keyword evidence="2 8" id="KW-0028">Amino-acid biosynthesis</keyword>
<dbReference type="PRINTS" id="PR00474">
    <property type="entry name" value="GLU5KINASE"/>
</dbReference>
<comment type="function">
    <text evidence="8">Catalyzes the transfer of a phosphate group to glutamate to form L-glutamate 5-phosphate.</text>
</comment>
<dbReference type="InterPro" id="IPR001057">
    <property type="entry name" value="Glu/AcGlu_kinase"/>
</dbReference>
<accession>A0A7W8M4A7</accession>
<keyword evidence="4 8" id="KW-0808">Transferase</keyword>
<dbReference type="PANTHER" id="PTHR43654">
    <property type="entry name" value="GLUTAMATE 5-KINASE"/>
    <property type="match status" value="1"/>
</dbReference>
<dbReference type="InterPro" id="IPR005715">
    <property type="entry name" value="Glu_5kinase/COase_Synthase"/>
</dbReference>
<comment type="catalytic activity">
    <reaction evidence="8">
        <text>L-glutamate + ATP = L-glutamyl 5-phosphate + ADP</text>
        <dbReference type="Rhea" id="RHEA:14877"/>
        <dbReference type="ChEBI" id="CHEBI:29985"/>
        <dbReference type="ChEBI" id="CHEBI:30616"/>
        <dbReference type="ChEBI" id="CHEBI:58274"/>
        <dbReference type="ChEBI" id="CHEBI:456216"/>
        <dbReference type="EC" id="2.7.2.11"/>
    </reaction>
</comment>
<keyword evidence="6 8" id="KW-0418">Kinase</keyword>
<evidence type="ECO:0000313" key="10">
    <source>
        <dbReference type="EMBL" id="MBB5263649.1"/>
    </source>
</evidence>
<evidence type="ECO:0000256" key="4">
    <source>
        <dbReference type="ARBA" id="ARBA00022679"/>
    </source>
</evidence>
<name>A0A7W8M4A7_9FIRM</name>
<dbReference type="AlphaFoldDB" id="A0A7W8M4A7"/>
<evidence type="ECO:0000259" key="9">
    <source>
        <dbReference type="Pfam" id="PF00696"/>
    </source>
</evidence>
<feature type="domain" description="Aspartate/glutamate/uridylate kinase" evidence="9">
    <location>
        <begin position="11"/>
        <end position="242"/>
    </location>
</feature>
<dbReference type="PANTHER" id="PTHR43654:SF1">
    <property type="entry name" value="ISOPENTENYL PHOSPHATE KINASE"/>
    <property type="match status" value="1"/>
</dbReference>
<dbReference type="NCBIfam" id="TIGR01027">
    <property type="entry name" value="proB"/>
    <property type="match status" value="1"/>
</dbReference>
<dbReference type="InterPro" id="IPR019797">
    <property type="entry name" value="Glutamate_5-kinase_CS"/>
</dbReference>
<dbReference type="InterPro" id="IPR011529">
    <property type="entry name" value="Glu_5kinase"/>
</dbReference>
<dbReference type="Proteomes" id="UP000543642">
    <property type="component" value="Unassembled WGS sequence"/>
</dbReference>
<sequence length="283" mass="31088">MYDRNKLKDKKRIVVKVGSSSLVHDGTGELNLYKLEQLVRLLCDVRNQGKDVILVSSGAIGVGRKALGLMKRPDTLPLKQACASVGQAALMMIYQKLFNEYNQLSSQILMTKHTIIRPNSCQNAKNTFRQLLAMGVIPIVNENDTISTDEIEFGDNDTLSAVVASLSGADLLILLSDIDGLYTDDPNTCADARLIECIPEIDEHLYDMAKGSSSDLGTGGMVTKIDAGRIATDSGCDMVIANGRDFHIIHNILSGESVGTLFLAHKNKNFNLTEYIENRHRHH</sequence>
<dbReference type="HAMAP" id="MF_00456">
    <property type="entry name" value="ProB"/>
    <property type="match status" value="1"/>
</dbReference>
<dbReference type="GO" id="GO:0005829">
    <property type="term" value="C:cytosol"/>
    <property type="evidence" value="ECO:0007669"/>
    <property type="project" value="TreeGrafter"/>
</dbReference>
<keyword evidence="3 8" id="KW-0641">Proline biosynthesis</keyword>
<dbReference type="Gene3D" id="3.40.1160.10">
    <property type="entry name" value="Acetylglutamate kinase-like"/>
    <property type="match status" value="1"/>
</dbReference>
<dbReference type="InterPro" id="IPR001048">
    <property type="entry name" value="Asp/Glu/Uridylate_kinase"/>
</dbReference>
<protein>
    <recommendedName>
        <fullName evidence="8">Glutamate 5-kinase</fullName>
        <ecNumber evidence="8">2.7.2.11</ecNumber>
    </recommendedName>
    <alternativeName>
        <fullName evidence="8">Gamma-glutamyl kinase</fullName>
        <shortName evidence="8">GK</shortName>
    </alternativeName>
</protein>
<dbReference type="GO" id="GO:0005524">
    <property type="term" value="F:ATP binding"/>
    <property type="evidence" value="ECO:0007669"/>
    <property type="project" value="UniProtKB-KW"/>
</dbReference>
<comment type="caution">
    <text evidence="10">The sequence shown here is derived from an EMBL/GenBank/DDBJ whole genome shotgun (WGS) entry which is preliminary data.</text>
</comment>
<organism evidence="10 11">
    <name type="scientific">Catenibacillus scindens</name>
    <dbReference type="NCBI Taxonomy" id="673271"/>
    <lineage>
        <taxon>Bacteria</taxon>
        <taxon>Bacillati</taxon>
        <taxon>Bacillota</taxon>
        <taxon>Clostridia</taxon>
        <taxon>Lachnospirales</taxon>
        <taxon>Lachnospiraceae</taxon>
        <taxon>Catenibacillus</taxon>
    </lineage>
</organism>
<keyword evidence="11" id="KW-1185">Reference proteome</keyword>
<dbReference type="EMBL" id="JACHFW010000002">
    <property type="protein sequence ID" value="MBB5263649.1"/>
    <property type="molecule type" value="Genomic_DNA"/>
</dbReference>
<feature type="binding site" evidence="8">
    <location>
        <begin position="176"/>
        <end position="177"/>
    </location>
    <ligand>
        <name>ATP</name>
        <dbReference type="ChEBI" id="CHEBI:30616"/>
    </ligand>
</feature>
<gene>
    <name evidence="8" type="primary">proB</name>
    <name evidence="10" type="ORF">HNP82_000747</name>
</gene>
<keyword evidence="7 8" id="KW-0067">ATP-binding</keyword>
<dbReference type="GO" id="GO:0055129">
    <property type="term" value="P:L-proline biosynthetic process"/>
    <property type="evidence" value="ECO:0007669"/>
    <property type="project" value="UniProtKB-UniRule"/>
</dbReference>
<dbReference type="Pfam" id="PF00696">
    <property type="entry name" value="AA_kinase"/>
    <property type="match status" value="1"/>
</dbReference>
<dbReference type="FunFam" id="3.40.1160.10:FF:000018">
    <property type="entry name" value="Glutamate 5-kinase"/>
    <property type="match status" value="1"/>
</dbReference>
<feature type="binding site" evidence="8">
    <location>
        <begin position="218"/>
        <end position="224"/>
    </location>
    <ligand>
        <name>ATP</name>
        <dbReference type="ChEBI" id="CHEBI:30616"/>
    </ligand>
</feature>
<dbReference type="RefSeq" id="WP_183771646.1">
    <property type="nucleotide sequence ID" value="NZ_CAWVEG010000117.1"/>
</dbReference>
<dbReference type="InterPro" id="IPR036393">
    <property type="entry name" value="AceGlu_kinase-like_sf"/>
</dbReference>